<dbReference type="Pfam" id="PF02887">
    <property type="entry name" value="PK_C"/>
    <property type="match status" value="1"/>
</dbReference>
<evidence type="ECO:0000256" key="4">
    <source>
        <dbReference type="ARBA" id="ARBA00012142"/>
    </source>
</evidence>
<gene>
    <name evidence="17" type="primary">pyk</name>
    <name evidence="17" type="ORF">ECE50_013870</name>
</gene>
<evidence type="ECO:0000256" key="11">
    <source>
        <dbReference type="ARBA" id="ARBA00023152"/>
    </source>
</evidence>
<dbReference type="InterPro" id="IPR015813">
    <property type="entry name" value="Pyrv/PenolPyrv_kinase-like_dom"/>
</dbReference>
<evidence type="ECO:0000256" key="5">
    <source>
        <dbReference type="ARBA" id="ARBA00022679"/>
    </source>
</evidence>
<evidence type="ECO:0000259" key="16">
    <source>
        <dbReference type="Pfam" id="PF02887"/>
    </source>
</evidence>
<evidence type="ECO:0000256" key="3">
    <source>
        <dbReference type="ARBA" id="ARBA00008663"/>
    </source>
</evidence>
<dbReference type="NCBIfam" id="TIGR01064">
    <property type="entry name" value="pyruv_kin"/>
    <property type="match status" value="1"/>
</dbReference>
<dbReference type="InterPro" id="IPR040442">
    <property type="entry name" value="Pyrv_kinase-like_dom_sf"/>
</dbReference>
<name>A0A3S1BGM3_9BACT</name>
<dbReference type="InterPro" id="IPR001697">
    <property type="entry name" value="Pyr_Knase"/>
</dbReference>
<dbReference type="EMBL" id="RIAR02000001">
    <property type="protein sequence ID" value="NSL87930.1"/>
    <property type="molecule type" value="Genomic_DNA"/>
</dbReference>
<evidence type="ECO:0000313" key="17">
    <source>
        <dbReference type="EMBL" id="NSL87930.1"/>
    </source>
</evidence>
<comment type="catalytic activity">
    <reaction evidence="14">
        <text>pyruvate + ATP = phosphoenolpyruvate + ADP + H(+)</text>
        <dbReference type="Rhea" id="RHEA:18157"/>
        <dbReference type="ChEBI" id="CHEBI:15361"/>
        <dbReference type="ChEBI" id="CHEBI:15378"/>
        <dbReference type="ChEBI" id="CHEBI:30616"/>
        <dbReference type="ChEBI" id="CHEBI:58702"/>
        <dbReference type="ChEBI" id="CHEBI:456216"/>
        <dbReference type="EC" id="2.7.1.40"/>
    </reaction>
</comment>
<dbReference type="Gene3D" id="2.40.33.10">
    <property type="entry name" value="PK beta-barrel domain-like"/>
    <property type="match status" value="1"/>
</dbReference>
<dbReference type="AlphaFoldDB" id="A0A3S1BGM3"/>
<dbReference type="Gene3D" id="3.20.20.60">
    <property type="entry name" value="Phosphoenolpyruvate-binding domains"/>
    <property type="match status" value="1"/>
</dbReference>
<evidence type="ECO:0000256" key="6">
    <source>
        <dbReference type="ARBA" id="ARBA00022723"/>
    </source>
</evidence>
<dbReference type="Gene3D" id="3.40.1380.20">
    <property type="entry name" value="Pyruvate kinase, C-terminal domain"/>
    <property type="match status" value="1"/>
</dbReference>
<evidence type="ECO:0000313" key="18">
    <source>
        <dbReference type="Proteomes" id="UP000281028"/>
    </source>
</evidence>
<dbReference type="InterPro" id="IPR015806">
    <property type="entry name" value="Pyrv_Knase_insert_dom_sf"/>
</dbReference>
<evidence type="ECO:0000256" key="1">
    <source>
        <dbReference type="ARBA" id="ARBA00001958"/>
    </source>
</evidence>
<organism evidence="17 18">
    <name type="scientific">Chitinophaga solisilvae</name>
    <dbReference type="NCBI Taxonomy" id="1233460"/>
    <lineage>
        <taxon>Bacteria</taxon>
        <taxon>Pseudomonadati</taxon>
        <taxon>Bacteroidota</taxon>
        <taxon>Chitinophagia</taxon>
        <taxon>Chitinophagales</taxon>
        <taxon>Chitinophagaceae</taxon>
        <taxon>Chitinophaga</taxon>
    </lineage>
</organism>
<reference evidence="17" key="1">
    <citation type="submission" date="2020-05" db="EMBL/GenBank/DDBJ databases">
        <title>Chitinophaga laudate sp. nov., isolated from a tropical peat swamp.</title>
        <authorList>
            <person name="Goh C.B.S."/>
            <person name="Lee M.S."/>
            <person name="Parimannan S."/>
            <person name="Pasbakhsh P."/>
            <person name="Yule C.M."/>
            <person name="Rajandas H."/>
            <person name="Loke S."/>
            <person name="Croft L."/>
            <person name="Tan J.B.L."/>
        </authorList>
    </citation>
    <scope>NUCLEOTIDE SEQUENCE</scope>
    <source>
        <strain evidence="17">Mgbs1</strain>
    </source>
</reference>
<dbReference type="GO" id="GO:0030955">
    <property type="term" value="F:potassium ion binding"/>
    <property type="evidence" value="ECO:0007669"/>
    <property type="project" value="UniProtKB-UniRule"/>
</dbReference>
<proteinExistence type="inferred from homology"/>
<dbReference type="EC" id="2.7.1.40" evidence="4 13"/>
<sequence length="495" mass="55637">MSTKDLSKYYHKQMDNAAGREHSSHKTKIVATVGPASDTYDKLLALVKAGVNVFRLNFSHGSHEDKLRIIEYIRQINKTEPYNVAILADLQGPKLRVGEIENNALPLKAGDILTFVNEKLVGNMEKIYVSYPDLYKDLRPGQKILLDDGKIETVVKEITPAGEIKAEVTLPGVLSSKKGFNLPDTKVSLPALTEKDIIDLEFIIDHNCDWVALSFVRSVKDLSDLRKRLEARNSKIKVISKIEKPEAIQNLKEIIWESDGVMIARGDLGVELPVEQIPMIQKDIIRKCIHRAKPVIVATQMMESMMDRTRPNRSEITDVANAVLEGADAVMLSGETATGQFPELVIQTMNKIIQEVEKEAIIYNRNLIPHRHSPTFLSDALCYNACKIAEDLDADALIGMTQSGYTGFMLSSYRPRSPLYIFTKERTLVNQLSLSWGVRAFYYEEEESLDDIVFDQINILKERGFIKPGDVAVNTGSTPVQLHLPTNMLKITRVE</sequence>
<keyword evidence="10 14" id="KW-0460">Magnesium</keyword>
<comment type="similarity">
    <text evidence="3 14">Belongs to the pyruvate kinase family.</text>
</comment>
<dbReference type="SUPFAM" id="SSF50800">
    <property type="entry name" value="PK beta-barrel domain-like"/>
    <property type="match status" value="1"/>
</dbReference>
<dbReference type="FunFam" id="2.40.33.10:FF:000001">
    <property type="entry name" value="Pyruvate kinase"/>
    <property type="match status" value="1"/>
</dbReference>
<dbReference type="InterPro" id="IPR018209">
    <property type="entry name" value="Pyrv_Knase_AS"/>
</dbReference>
<keyword evidence="11 14" id="KW-0324">Glycolysis</keyword>
<evidence type="ECO:0000256" key="13">
    <source>
        <dbReference type="NCBIfam" id="TIGR01064"/>
    </source>
</evidence>
<dbReference type="Proteomes" id="UP000281028">
    <property type="component" value="Unassembled WGS sequence"/>
</dbReference>
<dbReference type="GO" id="GO:0004743">
    <property type="term" value="F:pyruvate kinase activity"/>
    <property type="evidence" value="ECO:0007669"/>
    <property type="project" value="UniProtKB-UniRule"/>
</dbReference>
<comment type="pathway">
    <text evidence="2 14">Carbohydrate degradation; glycolysis; pyruvate from D-glyceraldehyde 3-phosphate: step 5/5.</text>
</comment>
<evidence type="ECO:0000256" key="9">
    <source>
        <dbReference type="ARBA" id="ARBA00022840"/>
    </source>
</evidence>
<keyword evidence="7" id="KW-0547">Nucleotide-binding</keyword>
<dbReference type="InterPro" id="IPR015793">
    <property type="entry name" value="Pyrv_Knase_brl"/>
</dbReference>
<keyword evidence="9" id="KW-0067">ATP-binding</keyword>
<evidence type="ECO:0000256" key="2">
    <source>
        <dbReference type="ARBA" id="ARBA00004997"/>
    </source>
</evidence>
<evidence type="ECO:0000256" key="10">
    <source>
        <dbReference type="ARBA" id="ARBA00022842"/>
    </source>
</evidence>
<dbReference type="PRINTS" id="PR01050">
    <property type="entry name" value="PYRUVTKNASE"/>
</dbReference>
<keyword evidence="12 17" id="KW-0670">Pyruvate</keyword>
<evidence type="ECO:0000256" key="14">
    <source>
        <dbReference type="RuleBase" id="RU000504"/>
    </source>
</evidence>
<dbReference type="GO" id="GO:0016301">
    <property type="term" value="F:kinase activity"/>
    <property type="evidence" value="ECO:0007669"/>
    <property type="project" value="UniProtKB-KW"/>
</dbReference>
<dbReference type="Pfam" id="PF00224">
    <property type="entry name" value="PK"/>
    <property type="match status" value="1"/>
</dbReference>
<dbReference type="SUPFAM" id="SSF51621">
    <property type="entry name" value="Phosphoenolpyruvate/pyruvate domain"/>
    <property type="match status" value="1"/>
</dbReference>
<evidence type="ECO:0000259" key="15">
    <source>
        <dbReference type="Pfam" id="PF00224"/>
    </source>
</evidence>
<dbReference type="PROSITE" id="PS00110">
    <property type="entry name" value="PYRUVATE_KINASE"/>
    <property type="match status" value="1"/>
</dbReference>
<dbReference type="GO" id="GO:0005524">
    <property type="term" value="F:ATP binding"/>
    <property type="evidence" value="ECO:0007669"/>
    <property type="project" value="UniProtKB-KW"/>
</dbReference>
<keyword evidence="6" id="KW-0479">Metal-binding</keyword>
<dbReference type="InterPro" id="IPR036918">
    <property type="entry name" value="Pyrv_Knase_C_sf"/>
</dbReference>
<dbReference type="OrthoDB" id="9812123at2"/>
<evidence type="ECO:0000256" key="12">
    <source>
        <dbReference type="ARBA" id="ARBA00023317"/>
    </source>
</evidence>
<feature type="domain" description="Pyruvate kinase C-terminal" evidence="16">
    <location>
        <begin position="379"/>
        <end position="491"/>
    </location>
</feature>
<comment type="cofactor">
    <cofactor evidence="1">
        <name>K(+)</name>
        <dbReference type="ChEBI" id="CHEBI:29103"/>
    </cofactor>
</comment>
<dbReference type="SUPFAM" id="SSF52935">
    <property type="entry name" value="PK C-terminal domain-like"/>
    <property type="match status" value="1"/>
</dbReference>
<keyword evidence="8 14" id="KW-0418">Kinase</keyword>
<feature type="domain" description="Pyruvate kinase barrel" evidence="15">
    <location>
        <begin position="25"/>
        <end position="343"/>
    </location>
</feature>
<dbReference type="GO" id="GO:0000287">
    <property type="term" value="F:magnesium ion binding"/>
    <property type="evidence" value="ECO:0007669"/>
    <property type="project" value="UniProtKB-UniRule"/>
</dbReference>
<dbReference type="InterPro" id="IPR011037">
    <property type="entry name" value="Pyrv_Knase-like_insert_dom_sf"/>
</dbReference>
<keyword evidence="5 14" id="KW-0808">Transferase</keyword>
<protein>
    <recommendedName>
        <fullName evidence="4 13">Pyruvate kinase</fullName>
        <ecNumber evidence="4 13">2.7.1.40</ecNumber>
    </recommendedName>
</protein>
<dbReference type="NCBIfam" id="NF004978">
    <property type="entry name" value="PRK06354.1"/>
    <property type="match status" value="1"/>
</dbReference>
<dbReference type="PANTHER" id="PTHR11817">
    <property type="entry name" value="PYRUVATE KINASE"/>
    <property type="match status" value="1"/>
</dbReference>
<dbReference type="InterPro" id="IPR015795">
    <property type="entry name" value="Pyrv_Knase_C"/>
</dbReference>
<dbReference type="NCBIfam" id="NF004491">
    <property type="entry name" value="PRK05826.1"/>
    <property type="match status" value="1"/>
</dbReference>
<dbReference type="RefSeq" id="WP_127043638.1">
    <property type="nucleotide sequence ID" value="NZ_JAABOK010000013.1"/>
</dbReference>
<keyword evidence="18" id="KW-1185">Reference proteome</keyword>
<evidence type="ECO:0000256" key="7">
    <source>
        <dbReference type="ARBA" id="ARBA00022741"/>
    </source>
</evidence>
<accession>A0A3S1BGM3</accession>
<comment type="caution">
    <text evidence="17">The sequence shown here is derived from an EMBL/GenBank/DDBJ whole genome shotgun (WGS) entry which is preliminary data.</text>
</comment>
<evidence type="ECO:0000256" key="8">
    <source>
        <dbReference type="ARBA" id="ARBA00022777"/>
    </source>
</evidence>